<evidence type="ECO:0000313" key="6">
    <source>
        <dbReference type="Proteomes" id="UP001152562"/>
    </source>
</evidence>
<evidence type="ECO:0000256" key="4">
    <source>
        <dbReference type="SAM" id="SignalP"/>
    </source>
</evidence>
<dbReference type="Gene3D" id="3.15.10.30">
    <property type="entry name" value="Haemolymph juvenile hormone binding protein"/>
    <property type="match status" value="2"/>
</dbReference>
<evidence type="ECO:0000256" key="1">
    <source>
        <dbReference type="ARBA" id="ARBA00022729"/>
    </source>
</evidence>
<dbReference type="PANTHER" id="PTHR11008:SF32">
    <property type="entry name" value="CIRCADIAN CLOCK-CONTROLLED PROTEIN DAYWAKE-RELATED"/>
    <property type="match status" value="1"/>
</dbReference>
<dbReference type="SMART" id="SM00700">
    <property type="entry name" value="JHBP"/>
    <property type="match status" value="2"/>
</dbReference>
<accession>A0A9P0XGN5</accession>
<reference evidence="5" key="1">
    <citation type="submission" date="2022-05" db="EMBL/GenBank/DDBJ databases">
        <authorList>
            <person name="Okamura Y."/>
        </authorList>
    </citation>
    <scope>NUCLEOTIDE SEQUENCE</scope>
</reference>
<evidence type="ECO:0000256" key="3">
    <source>
        <dbReference type="ARBA" id="ARBA00060902"/>
    </source>
</evidence>
<organism evidence="5 6">
    <name type="scientific">Pieris brassicae</name>
    <name type="common">White butterfly</name>
    <name type="synonym">Large white butterfly</name>
    <dbReference type="NCBI Taxonomy" id="7116"/>
    <lineage>
        <taxon>Eukaryota</taxon>
        <taxon>Metazoa</taxon>
        <taxon>Ecdysozoa</taxon>
        <taxon>Arthropoda</taxon>
        <taxon>Hexapoda</taxon>
        <taxon>Insecta</taxon>
        <taxon>Pterygota</taxon>
        <taxon>Neoptera</taxon>
        <taxon>Endopterygota</taxon>
        <taxon>Lepidoptera</taxon>
        <taxon>Glossata</taxon>
        <taxon>Ditrysia</taxon>
        <taxon>Papilionoidea</taxon>
        <taxon>Pieridae</taxon>
        <taxon>Pierinae</taxon>
        <taxon>Pieris</taxon>
    </lineage>
</organism>
<proteinExistence type="inferred from homology"/>
<dbReference type="InterPro" id="IPR038606">
    <property type="entry name" value="To_sf"/>
</dbReference>
<sequence>MGAIFCALLLAMQLTFIQSAIPRVYIKCSVWDSGCLARQAQIKVPALTSGIPELFTEILDPMLVNFARVNLAGLKMDLNNAVIQGLKNAVIDRINIDTASRQIQLVYHTDLTMKSRYSAQGSILNLPFNGDGEAVISAKKVHMEYLMPFDISKDAFGRDVIDLKGLQYWFDVKDNVRFDFTNLFYGNKGQIFSSVEKCSYTDFKCLKRSFQKALPLFTEGIPELGIERMDELVVHDKTYKLGGLDLTLKDARLKGLKTTVFDHVSIDTNKKVLFTSYHIEKCSMKGKYEGVGTIKVLPLRGSGEIFLKFRNVALSVNSTYVMENKNNKEYFIPKSYTFDYEVKDSAHFNMTNLFSGNEELSNAVLTFLNENWREVSKEFGKPIIEEQTRQIFKNVVKYFSNSPVTEIFLL</sequence>
<comment type="caution">
    <text evidence="5">The sequence shown here is derived from an EMBL/GenBank/DDBJ whole genome shotgun (WGS) entry which is preliminary data.</text>
</comment>
<name>A0A9P0XGN5_PIEBR</name>
<dbReference type="Pfam" id="PF06585">
    <property type="entry name" value="JHBP"/>
    <property type="match status" value="2"/>
</dbReference>
<dbReference type="FunFam" id="3.15.10.30:FF:000001">
    <property type="entry name" value="Takeout-like protein 1"/>
    <property type="match status" value="1"/>
</dbReference>
<dbReference type="EMBL" id="CALOZG010000085">
    <property type="protein sequence ID" value="CAH4038044.1"/>
    <property type="molecule type" value="Genomic_DNA"/>
</dbReference>
<dbReference type="Proteomes" id="UP001152562">
    <property type="component" value="Unassembled WGS sequence"/>
</dbReference>
<keyword evidence="6" id="KW-1185">Reference proteome</keyword>
<dbReference type="PANTHER" id="PTHR11008">
    <property type="entry name" value="PROTEIN TAKEOUT-LIKE PROTEIN"/>
    <property type="match status" value="1"/>
</dbReference>
<feature type="chain" id="PRO_5040389742" evidence="4">
    <location>
        <begin position="20"/>
        <end position="410"/>
    </location>
</feature>
<protein>
    <submittedName>
        <fullName evidence="5">Uncharacterized protein</fullName>
    </submittedName>
</protein>
<gene>
    <name evidence="5" type="ORF">PIBRA_LOCUS13646</name>
</gene>
<dbReference type="GO" id="GO:0007623">
    <property type="term" value="P:circadian rhythm"/>
    <property type="evidence" value="ECO:0007669"/>
    <property type="project" value="UniProtKB-ARBA"/>
</dbReference>
<evidence type="ECO:0000256" key="2">
    <source>
        <dbReference type="ARBA" id="ARBA00023108"/>
    </source>
</evidence>
<evidence type="ECO:0000313" key="5">
    <source>
        <dbReference type="EMBL" id="CAH4038044.1"/>
    </source>
</evidence>
<dbReference type="InterPro" id="IPR010562">
    <property type="entry name" value="Haemolymph_juvenile_hormone-bd"/>
</dbReference>
<keyword evidence="2" id="KW-0090">Biological rhythms</keyword>
<keyword evidence="1 4" id="KW-0732">Signal</keyword>
<comment type="similarity">
    <text evidence="3">Belongs to the TO family.</text>
</comment>
<feature type="signal peptide" evidence="4">
    <location>
        <begin position="1"/>
        <end position="19"/>
    </location>
</feature>
<dbReference type="AlphaFoldDB" id="A0A9P0XGN5"/>
<dbReference type="GO" id="GO:0005615">
    <property type="term" value="C:extracellular space"/>
    <property type="evidence" value="ECO:0007669"/>
    <property type="project" value="TreeGrafter"/>
</dbReference>